<dbReference type="InterPro" id="IPR016032">
    <property type="entry name" value="Sig_transdc_resp-reg_C-effctor"/>
</dbReference>
<dbReference type="PROSITE" id="PS50043">
    <property type="entry name" value="HTH_LUXR_2"/>
    <property type="match status" value="1"/>
</dbReference>
<keyword evidence="2" id="KW-0238">DNA-binding</keyword>
<name>A0ABV2N5M6_9HYPH</name>
<feature type="domain" description="HTH luxR-type" evidence="4">
    <location>
        <begin position="184"/>
        <end position="249"/>
    </location>
</feature>
<dbReference type="SUPFAM" id="SSF75516">
    <property type="entry name" value="Pheromone-binding domain of LuxR-like quorum-sensing transcription factors"/>
    <property type="match status" value="1"/>
</dbReference>
<keyword evidence="3" id="KW-0804">Transcription</keyword>
<dbReference type="SUPFAM" id="SSF46894">
    <property type="entry name" value="C-terminal effector domain of the bipartite response regulators"/>
    <property type="match status" value="1"/>
</dbReference>
<evidence type="ECO:0000313" key="5">
    <source>
        <dbReference type="EMBL" id="MET3794101.1"/>
    </source>
</evidence>
<dbReference type="Pfam" id="PF03472">
    <property type="entry name" value="Autoind_bind"/>
    <property type="match status" value="1"/>
</dbReference>
<dbReference type="InterPro" id="IPR005143">
    <property type="entry name" value="TF_LuxR_autoind-bd_dom"/>
</dbReference>
<evidence type="ECO:0000256" key="1">
    <source>
        <dbReference type="ARBA" id="ARBA00023015"/>
    </source>
</evidence>
<dbReference type="RefSeq" id="WP_354198544.1">
    <property type="nucleotide sequence ID" value="NZ_JBEPML010000020.1"/>
</dbReference>
<dbReference type="Pfam" id="PF00196">
    <property type="entry name" value="GerE"/>
    <property type="match status" value="1"/>
</dbReference>
<dbReference type="InterPro" id="IPR036388">
    <property type="entry name" value="WH-like_DNA-bd_sf"/>
</dbReference>
<dbReference type="EMBL" id="JBEPML010000020">
    <property type="protein sequence ID" value="MET3794101.1"/>
    <property type="molecule type" value="Genomic_DNA"/>
</dbReference>
<evidence type="ECO:0000313" key="6">
    <source>
        <dbReference type="Proteomes" id="UP001549076"/>
    </source>
</evidence>
<dbReference type="PROSITE" id="PS00622">
    <property type="entry name" value="HTH_LUXR_1"/>
    <property type="match status" value="1"/>
</dbReference>
<dbReference type="PANTHER" id="PTHR44688:SF16">
    <property type="entry name" value="DNA-BINDING TRANSCRIPTIONAL ACTIVATOR DEVR_DOSR"/>
    <property type="match status" value="1"/>
</dbReference>
<evidence type="ECO:0000256" key="2">
    <source>
        <dbReference type="ARBA" id="ARBA00023125"/>
    </source>
</evidence>
<sequence>MLDEIGAIRQRFGGCQTLDDCVDEALAAVHQFGFHRLVYDYTPVTLDIDGTLMLPSLLMLRNVDEDMRLYWFDQGYYRIDPTQRLAAQTSTPFFWDLDRKSETDIRAFLVDDAEPAVRYLRDRDQTTGVTVPIHMPGGGYATVTAICNAGDLELGRDAGSIARLGLIAHIFHENAYAKFDATAHKVRVASLSRRERECLRLCAEGYSAKQIARVIGRSEPTVVMHLSAAAKKLGARNRTQAVVRALHYRLIDL</sequence>
<keyword evidence="6" id="KW-1185">Reference proteome</keyword>
<gene>
    <name evidence="5" type="ORF">ABID37_004341</name>
</gene>
<reference evidence="5 6" key="1">
    <citation type="submission" date="2024-06" db="EMBL/GenBank/DDBJ databases">
        <title>Genomic Encyclopedia of Type Strains, Phase IV (KMG-IV): sequencing the most valuable type-strain genomes for metagenomic binning, comparative biology and taxonomic classification.</title>
        <authorList>
            <person name="Goeker M."/>
        </authorList>
    </citation>
    <scope>NUCLEOTIDE SEQUENCE [LARGE SCALE GENOMIC DNA]</scope>
    <source>
        <strain evidence="5 6">DSM 27865</strain>
    </source>
</reference>
<accession>A0ABV2N5M6</accession>
<proteinExistence type="predicted"/>
<dbReference type="Gene3D" id="1.10.10.10">
    <property type="entry name" value="Winged helix-like DNA-binding domain superfamily/Winged helix DNA-binding domain"/>
    <property type="match status" value="1"/>
</dbReference>
<evidence type="ECO:0000259" key="4">
    <source>
        <dbReference type="PROSITE" id="PS50043"/>
    </source>
</evidence>
<comment type="caution">
    <text evidence="5">The sequence shown here is derived from an EMBL/GenBank/DDBJ whole genome shotgun (WGS) entry which is preliminary data.</text>
</comment>
<dbReference type="InterPro" id="IPR000792">
    <property type="entry name" value="Tscrpt_reg_LuxR_C"/>
</dbReference>
<evidence type="ECO:0000256" key="3">
    <source>
        <dbReference type="ARBA" id="ARBA00023163"/>
    </source>
</evidence>
<dbReference type="PANTHER" id="PTHR44688">
    <property type="entry name" value="DNA-BINDING TRANSCRIPTIONAL ACTIVATOR DEVR_DOSR"/>
    <property type="match status" value="1"/>
</dbReference>
<protein>
    <submittedName>
        <fullName evidence="5">LuxR family transcriptional regulator</fullName>
    </submittedName>
</protein>
<keyword evidence="1" id="KW-0805">Transcription regulation</keyword>
<dbReference type="InterPro" id="IPR036693">
    <property type="entry name" value="TF_LuxR_autoind-bd_dom_sf"/>
</dbReference>
<dbReference type="PRINTS" id="PR00038">
    <property type="entry name" value="HTHLUXR"/>
</dbReference>
<dbReference type="SMART" id="SM00421">
    <property type="entry name" value="HTH_LUXR"/>
    <property type="match status" value="1"/>
</dbReference>
<organism evidence="5 6">
    <name type="scientific">Aquamicrobium terrae</name>
    <dbReference type="NCBI Taxonomy" id="1324945"/>
    <lineage>
        <taxon>Bacteria</taxon>
        <taxon>Pseudomonadati</taxon>
        <taxon>Pseudomonadota</taxon>
        <taxon>Alphaproteobacteria</taxon>
        <taxon>Hyphomicrobiales</taxon>
        <taxon>Phyllobacteriaceae</taxon>
        <taxon>Aquamicrobium</taxon>
    </lineage>
</organism>
<dbReference type="CDD" id="cd06170">
    <property type="entry name" value="LuxR_C_like"/>
    <property type="match status" value="1"/>
</dbReference>
<dbReference type="Proteomes" id="UP001549076">
    <property type="component" value="Unassembled WGS sequence"/>
</dbReference>
<dbReference type="Gene3D" id="3.30.450.80">
    <property type="entry name" value="Transcription factor LuxR-like, autoinducer-binding domain"/>
    <property type="match status" value="1"/>
</dbReference>